<dbReference type="RefSeq" id="WP_201166126.1">
    <property type="nucleotide sequence ID" value="NZ_JAEPWM010000001.1"/>
</dbReference>
<proteinExistence type="predicted"/>
<dbReference type="GO" id="GO:0006878">
    <property type="term" value="P:intracellular copper ion homeostasis"/>
    <property type="evidence" value="ECO:0007669"/>
    <property type="project" value="InterPro"/>
</dbReference>
<name>A0A934WJK3_9BURK</name>
<dbReference type="GO" id="GO:0005507">
    <property type="term" value="F:copper ion binding"/>
    <property type="evidence" value="ECO:0007669"/>
    <property type="project" value="InterPro"/>
</dbReference>
<reference evidence="2" key="1">
    <citation type="journal article" date="2012" name="J. Microbiol. Biotechnol.">
        <title>Ramlibacter ginsenosidimutans sp. nov., with ginsenoside-converting activity.</title>
        <authorList>
            <person name="Wang L."/>
            <person name="An D.S."/>
            <person name="Kim S.G."/>
            <person name="Jin F.X."/>
            <person name="Kim S.C."/>
            <person name="Lee S.T."/>
            <person name="Im W.T."/>
        </authorList>
    </citation>
    <scope>NUCLEOTIDE SEQUENCE</scope>
    <source>
        <strain evidence="2">KACC 17527</strain>
    </source>
</reference>
<dbReference type="Pfam" id="PF05275">
    <property type="entry name" value="CopB"/>
    <property type="match status" value="1"/>
</dbReference>
<dbReference type="EMBL" id="JAEPWM010000001">
    <property type="protein sequence ID" value="MBK6004744.1"/>
    <property type="molecule type" value="Genomic_DNA"/>
</dbReference>
<keyword evidence="3" id="KW-1185">Reference proteome</keyword>
<dbReference type="GO" id="GO:0009279">
    <property type="term" value="C:cell outer membrane"/>
    <property type="evidence" value="ECO:0007669"/>
    <property type="project" value="InterPro"/>
</dbReference>
<feature type="chain" id="PRO_5037623564" evidence="1">
    <location>
        <begin position="27"/>
        <end position="247"/>
    </location>
</feature>
<gene>
    <name evidence="2" type="ORF">JJB11_01460</name>
</gene>
<dbReference type="Proteomes" id="UP000630528">
    <property type="component" value="Unassembled WGS sequence"/>
</dbReference>
<keyword evidence="1" id="KW-0732">Signal</keyword>
<evidence type="ECO:0000313" key="2">
    <source>
        <dbReference type="EMBL" id="MBK6004744.1"/>
    </source>
</evidence>
<dbReference type="InterPro" id="IPR007939">
    <property type="entry name" value="Cu-R_B_prcur"/>
</dbReference>
<dbReference type="AlphaFoldDB" id="A0A934WJK3"/>
<reference evidence="2" key="2">
    <citation type="submission" date="2021-01" db="EMBL/GenBank/DDBJ databases">
        <authorList>
            <person name="Kang M."/>
        </authorList>
    </citation>
    <scope>NUCLEOTIDE SEQUENCE</scope>
    <source>
        <strain evidence="2">KACC 17527</strain>
    </source>
</reference>
<evidence type="ECO:0000313" key="3">
    <source>
        <dbReference type="Proteomes" id="UP000630528"/>
    </source>
</evidence>
<comment type="caution">
    <text evidence="2">The sequence shown here is derived from an EMBL/GenBank/DDBJ whole genome shotgun (WGS) entry which is preliminary data.</text>
</comment>
<sequence length="247" mass="27379">MKSSLRTVLYSICALLAAAACLPLMAQEPAHAMSMAMSDDPIHYQVLLDQLEYTHSDQGSGMAWDLQGWVGRDYDRLWLKSEGARQGGHTEDGRLELLWARPVAAFWDIQAGVRHDFGGGPTRNWLALGVRGIAPYLFDVEATAYAGSAGAALRLDGKYDLALTQRTRLTPRLEANVYSRADAERGLGAGLSDVNFGLRLRHEFRREFAPYVGVVWNHRFGGTADQARATGEPVTERKWVAGVRVWF</sequence>
<dbReference type="PROSITE" id="PS51257">
    <property type="entry name" value="PROKAR_LIPOPROTEIN"/>
    <property type="match status" value="1"/>
</dbReference>
<protein>
    <submittedName>
        <fullName evidence="2">Copper resistance protein B</fullName>
    </submittedName>
</protein>
<accession>A0A934WJK3</accession>
<organism evidence="2 3">
    <name type="scientific">Ramlibacter ginsenosidimutans</name>
    <dbReference type="NCBI Taxonomy" id="502333"/>
    <lineage>
        <taxon>Bacteria</taxon>
        <taxon>Pseudomonadati</taxon>
        <taxon>Pseudomonadota</taxon>
        <taxon>Betaproteobacteria</taxon>
        <taxon>Burkholderiales</taxon>
        <taxon>Comamonadaceae</taxon>
        <taxon>Ramlibacter</taxon>
    </lineage>
</organism>
<feature type="signal peptide" evidence="1">
    <location>
        <begin position="1"/>
        <end position="26"/>
    </location>
</feature>
<evidence type="ECO:0000256" key="1">
    <source>
        <dbReference type="SAM" id="SignalP"/>
    </source>
</evidence>